<protein>
    <submittedName>
        <fullName evidence="3">LLM class flavin-dependent oxidoreductase</fullName>
    </submittedName>
</protein>
<dbReference type="Pfam" id="PF00296">
    <property type="entry name" value="Bac_luciferase"/>
    <property type="match status" value="1"/>
</dbReference>
<reference evidence="3 4" key="1">
    <citation type="submission" date="2023-12" db="EMBL/GenBank/DDBJ databases">
        <title>Description of new species of Mycobacterium terrae complex isolated from sewage at the Sao Paulo Zoological Park Foundation in Brazil.</title>
        <authorList>
            <person name="Romagnoli C.L."/>
            <person name="Conceicao E.C."/>
            <person name="Machado E."/>
            <person name="Barreto L.B.P.F."/>
            <person name="Sharma A."/>
            <person name="Silva N.M."/>
            <person name="Marques L.E."/>
            <person name="Juliana M.A."/>
            <person name="Lourenco M.C.S."/>
            <person name="Digiampietri L.A."/>
            <person name="Suffys P.N."/>
            <person name="Viana-Niero C."/>
        </authorList>
    </citation>
    <scope>NUCLEOTIDE SEQUENCE [LARGE SCALE GENOMIC DNA]</scope>
    <source>
        <strain evidence="3 4">MYC017</strain>
    </source>
</reference>
<sequence>MTNATVQTALPFTFGRTIAPQAAGEFARAIEASGVVDDFQSVDQLVSWTTRQLWKPENTPLANVVADPDSFADAFLLAAYASATTQRLGLSVSTDAIRRGPAELMQTMLTLAGATDRRVAITLGAGELKQAKPFGYKRSEGLKRLEDHLKISRLLLDCDEPFDFDGHYWTYRQAWIGSGKLRKPEIWTMGGGPKLAELSAQYADGWTTAIPNAFFTPEAFGREVKRIKDLLEKNGRDPDTFAMGIWAAVMLHDNPEILDRAMSNPLVKYMAAVSADMKNCPLADMKVPSS</sequence>
<evidence type="ECO:0000256" key="1">
    <source>
        <dbReference type="ARBA" id="ARBA00023002"/>
    </source>
</evidence>
<keyword evidence="4" id="KW-1185">Reference proteome</keyword>
<feature type="domain" description="Luciferase-like" evidence="2">
    <location>
        <begin position="61"/>
        <end position="269"/>
    </location>
</feature>
<dbReference type="PANTHER" id="PTHR43244">
    <property type="match status" value="1"/>
</dbReference>
<accession>A0ABU5Z406</accession>
<dbReference type="SUPFAM" id="SSF51679">
    <property type="entry name" value="Bacterial luciferase-like"/>
    <property type="match status" value="1"/>
</dbReference>
<evidence type="ECO:0000313" key="4">
    <source>
        <dbReference type="Proteomes" id="UP001299283"/>
    </source>
</evidence>
<dbReference type="PANTHER" id="PTHR43244:SF1">
    <property type="entry name" value="5,10-METHYLENETETRAHYDROMETHANOPTERIN REDUCTASE"/>
    <property type="match status" value="1"/>
</dbReference>
<evidence type="ECO:0000259" key="2">
    <source>
        <dbReference type="Pfam" id="PF00296"/>
    </source>
</evidence>
<dbReference type="InterPro" id="IPR036661">
    <property type="entry name" value="Luciferase-like_sf"/>
</dbReference>
<dbReference type="InterPro" id="IPR050564">
    <property type="entry name" value="F420-G6PD/mer"/>
</dbReference>
<dbReference type="EMBL" id="JAYJJQ010000070">
    <property type="protein sequence ID" value="MEB3072112.1"/>
    <property type="molecule type" value="Genomic_DNA"/>
</dbReference>
<organism evidence="3 4">
    <name type="scientific">[Mycobacterium] vasticus</name>
    <dbReference type="NCBI Taxonomy" id="2875777"/>
    <lineage>
        <taxon>Bacteria</taxon>
        <taxon>Bacillati</taxon>
        <taxon>Actinomycetota</taxon>
        <taxon>Actinomycetes</taxon>
        <taxon>Mycobacteriales</taxon>
        <taxon>Mycobacteriaceae</taxon>
        <taxon>Mycolicibacter</taxon>
    </lineage>
</organism>
<dbReference type="RefSeq" id="WP_329779834.1">
    <property type="nucleotide sequence ID" value="NZ_JAYJJQ010000070.1"/>
</dbReference>
<keyword evidence="1" id="KW-0560">Oxidoreductase</keyword>
<comment type="caution">
    <text evidence="3">The sequence shown here is derived from an EMBL/GenBank/DDBJ whole genome shotgun (WGS) entry which is preliminary data.</text>
</comment>
<feature type="non-terminal residue" evidence="3">
    <location>
        <position position="290"/>
    </location>
</feature>
<gene>
    <name evidence="3" type="ORF">K5L39_23365</name>
</gene>
<dbReference type="Gene3D" id="3.20.20.30">
    <property type="entry name" value="Luciferase-like domain"/>
    <property type="match status" value="1"/>
</dbReference>
<name>A0ABU5Z406_9MYCO</name>
<dbReference type="InterPro" id="IPR011251">
    <property type="entry name" value="Luciferase-like_dom"/>
</dbReference>
<dbReference type="Proteomes" id="UP001299283">
    <property type="component" value="Unassembled WGS sequence"/>
</dbReference>
<evidence type="ECO:0000313" key="3">
    <source>
        <dbReference type="EMBL" id="MEB3072112.1"/>
    </source>
</evidence>
<proteinExistence type="predicted"/>